<evidence type="ECO:0000259" key="6">
    <source>
        <dbReference type="Pfam" id="PF01284"/>
    </source>
</evidence>
<dbReference type="InterPro" id="IPR008253">
    <property type="entry name" value="Marvel"/>
</dbReference>
<dbReference type="EMBL" id="KV441555">
    <property type="protein sequence ID" value="OAG03146.1"/>
    <property type="molecule type" value="Genomic_DNA"/>
</dbReference>
<sequence length="180" mass="20504">MAFKFLSRGSMKGEKVGMANNLRASMTPGSILRILMRFFQLIMGIVVIGLYAQDLNRAHKAGVKYDSKWMYATITGTLAAFWAIVCMLPLVKAWFLFGIDFIVFILYIAAFGIFGKMYIKEDPEGNGGIKRMKNAVWILLTNMILWFITFVYGAVVFWKYWKGRTTFTSRAPNHPSMSHA</sequence>
<organism evidence="7 8">
    <name type="scientific">Paraphaeosphaeria sporulosa</name>
    <dbReference type="NCBI Taxonomy" id="1460663"/>
    <lineage>
        <taxon>Eukaryota</taxon>
        <taxon>Fungi</taxon>
        <taxon>Dikarya</taxon>
        <taxon>Ascomycota</taxon>
        <taxon>Pezizomycotina</taxon>
        <taxon>Dothideomycetes</taxon>
        <taxon>Pleosporomycetidae</taxon>
        <taxon>Pleosporales</taxon>
        <taxon>Massarineae</taxon>
        <taxon>Didymosphaeriaceae</taxon>
        <taxon>Paraphaeosphaeria</taxon>
    </lineage>
</organism>
<protein>
    <recommendedName>
        <fullName evidence="6">MARVEL domain-containing protein</fullName>
    </recommendedName>
</protein>
<keyword evidence="8" id="KW-1185">Reference proteome</keyword>
<dbReference type="Proteomes" id="UP000077069">
    <property type="component" value="Unassembled WGS sequence"/>
</dbReference>
<keyword evidence="4 5" id="KW-0472">Membrane</keyword>
<dbReference type="PANTHER" id="PTHR42083:SF1">
    <property type="entry name" value="MARVEL DOMAIN-CONTAINING PROTEIN"/>
    <property type="match status" value="1"/>
</dbReference>
<dbReference type="OrthoDB" id="5363290at2759"/>
<dbReference type="RefSeq" id="XP_018033511.1">
    <property type="nucleotide sequence ID" value="XM_018187959.1"/>
</dbReference>
<name>A0A177C6W8_9PLEO</name>
<feature type="transmembrane region" description="Helical" evidence="5">
    <location>
        <begin position="96"/>
        <end position="114"/>
    </location>
</feature>
<proteinExistence type="predicted"/>
<evidence type="ECO:0000256" key="2">
    <source>
        <dbReference type="ARBA" id="ARBA00022692"/>
    </source>
</evidence>
<evidence type="ECO:0000256" key="4">
    <source>
        <dbReference type="ARBA" id="ARBA00023136"/>
    </source>
</evidence>
<accession>A0A177C6W8</accession>
<keyword evidence="2 5" id="KW-0812">Transmembrane</keyword>
<gene>
    <name evidence="7" type="ORF">CC84DRAFT_960211</name>
</gene>
<dbReference type="PANTHER" id="PTHR42083">
    <property type="entry name" value="MARVEL DOMAIN-CONTAINING PROTEIN"/>
    <property type="match status" value="1"/>
</dbReference>
<feature type="transmembrane region" description="Helical" evidence="5">
    <location>
        <begin position="31"/>
        <end position="51"/>
    </location>
</feature>
<evidence type="ECO:0000256" key="1">
    <source>
        <dbReference type="ARBA" id="ARBA00004141"/>
    </source>
</evidence>
<feature type="transmembrane region" description="Helical" evidence="5">
    <location>
        <begin position="71"/>
        <end position="90"/>
    </location>
</feature>
<dbReference type="Pfam" id="PF01284">
    <property type="entry name" value="MARVEL"/>
    <property type="match status" value="1"/>
</dbReference>
<evidence type="ECO:0000313" key="8">
    <source>
        <dbReference type="Proteomes" id="UP000077069"/>
    </source>
</evidence>
<evidence type="ECO:0000256" key="5">
    <source>
        <dbReference type="SAM" id="Phobius"/>
    </source>
</evidence>
<feature type="domain" description="MARVEL" evidence="6">
    <location>
        <begin position="33"/>
        <end position="151"/>
    </location>
</feature>
<feature type="transmembrane region" description="Helical" evidence="5">
    <location>
        <begin position="135"/>
        <end position="158"/>
    </location>
</feature>
<dbReference type="AlphaFoldDB" id="A0A177C6W8"/>
<evidence type="ECO:0000256" key="3">
    <source>
        <dbReference type="ARBA" id="ARBA00022989"/>
    </source>
</evidence>
<evidence type="ECO:0000313" key="7">
    <source>
        <dbReference type="EMBL" id="OAG03146.1"/>
    </source>
</evidence>
<reference evidence="7 8" key="1">
    <citation type="submission" date="2016-05" db="EMBL/GenBank/DDBJ databases">
        <title>Comparative analysis of secretome profiles of manganese(II)-oxidizing ascomycete fungi.</title>
        <authorList>
            <consortium name="DOE Joint Genome Institute"/>
            <person name="Zeiner C.A."/>
            <person name="Purvine S.O."/>
            <person name="Zink E.M."/>
            <person name="Wu S."/>
            <person name="Pasa-Tolic L."/>
            <person name="Chaput D.L."/>
            <person name="Haridas S."/>
            <person name="Grigoriev I.V."/>
            <person name="Santelli C.M."/>
            <person name="Hansel C.M."/>
        </authorList>
    </citation>
    <scope>NUCLEOTIDE SEQUENCE [LARGE SCALE GENOMIC DNA]</scope>
    <source>
        <strain evidence="7 8">AP3s5-JAC2a</strain>
    </source>
</reference>
<dbReference type="InParanoid" id="A0A177C6W8"/>
<keyword evidence="3 5" id="KW-1133">Transmembrane helix</keyword>
<dbReference type="GeneID" id="28771445"/>
<comment type="subcellular location">
    <subcellularLocation>
        <location evidence="1">Membrane</location>
        <topology evidence="1">Multi-pass membrane protein</topology>
    </subcellularLocation>
</comment>
<dbReference type="GO" id="GO:0016020">
    <property type="term" value="C:membrane"/>
    <property type="evidence" value="ECO:0007669"/>
    <property type="project" value="UniProtKB-SubCell"/>
</dbReference>